<dbReference type="SUPFAM" id="SSF46626">
    <property type="entry name" value="Cytochrome c"/>
    <property type="match status" value="1"/>
</dbReference>
<sequence length="104" mass="11124">MKNGLLAAASATLALAAVLTACASGPAPRPAVGAEDAAGEKLYREHCGACHRLRNPAEQTRARWAWAVDHYGPRAHLRDEDRPLVLRYLQARAKDAAPDGAEAR</sequence>
<dbReference type="Gene3D" id="1.10.760.10">
    <property type="entry name" value="Cytochrome c-like domain"/>
    <property type="match status" value="1"/>
</dbReference>
<dbReference type="AlphaFoldDB" id="A0A7I9VLH9"/>
<keyword evidence="1" id="KW-0732">Signal</keyword>
<dbReference type="GO" id="GO:0009055">
    <property type="term" value="F:electron transfer activity"/>
    <property type="evidence" value="ECO:0007669"/>
    <property type="project" value="InterPro"/>
</dbReference>
<dbReference type="InterPro" id="IPR018588">
    <property type="entry name" value="Dihaem_cytochrome-c"/>
</dbReference>
<dbReference type="PROSITE" id="PS51257">
    <property type="entry name" value="PROKAR_LIPOPROTEIN"/>
    <property type="match status" value="1"/>
</dbReference>
<organism evidence="2 3">
    <name type="scientific">Anaeromyxobacter diazotrophicus</name>
    <dbReference type="NCBI Taxonomy" id="2590199"/>
    <lineage>
        <taxon>Bacteria</taxon>
        <taxon>Pseudomonadati</taxon>
        <taxon>Myxococcota</taxon>
        <taxon>Myxococcia</taxon>
        <taxon>Myxococcales</taxon>
        <taxon>Cystobacterineae</taxon>
        <taxon>Anaeromyxobacteraceae</taxon>
        <taxon>Anaeromyxobacter</taxon>
    </lineage>
</organism>
<proteinExistence type="predicted"/>
<name>A0A7I9VLH9_9BACT</name>
<protein>
    <recommendedName>
        <fullName evidence="4">Cytochrome c domain-containing protein</fullName>
    </recommendedName>
</protein>
<dbReference type="Pfam" id="PF09626">
    <property type="entry name" value="DHC"/>
    <property type="match status" value="1"/>
</dbReference>
<evidence type="ECO:0000313" key="2">
    <source>
        <dbReference type="EMBL" id="GEJ57251.1"/>
    </source>
</evidence>
<dbReference type="RefSeq" id="WP_176064721.1">
    <property type="nucleotide sequence ID" value="NZ_BJTG01000004.1"/>
</dbReference>
<dbReference type="GO" id="GO:0020037">
    <property type="term" value="F:heme binding"/>
    <property type="evidence" value="ECO:0007669"/>
    <property type="project" value="InterPro"/>
</dbReference>
<dbReference type="EMBL" id="BJTG01000004">
    <property type="protein sequence ID" value="GEJ57251.1"/>
    <property type="molecule type" value="Genomic_DNA"/>
</dbReference>
<comment type="caution">
    <text evidence="2">The sequence shown here is derived from an EMBL/GenBank/DDBJ whole genome shotgun (WGS) entry which is preliminary data.</text>
</comment>
<gene>
    <name evidence="2" type="ORF">AMYX_19920</name>
</gene>
<evidence type="ECO:0008006" key="4">
    <source>
        <dbReference type="Google" id="ProtNLM"/>
    </source>
</evidence>
<dbReference type="Proteomes" id="UP000503640">
    <property type="component" value="Unassembled WGS sequence"/>
</dbReference>
<evidence type="ECO:0000256" key="1">
    <source>
        <dbReference type="SAM" id="SignalP"/>
    </source>
</evidence>
<evidence type="ECO:0000313" key="3">
    <source>
        <dbReference type="Proteomes" id="UP000503640"/>
    </source>
</evidence>
<keyword evidence="3" id="KW-1185">Reference proteome</keyword>
<feature type="chain" id="PRO_5029740446" description="Cytochrome c domain-containing protein" evidence="1">
    <location>
        <begin position="24"/>
        <end position="104"/>
    </location>
</feature>
<accession>A0A7I9VLH9</accession>
<feature type="signal peptide" evidence="1">
    <location>
        <begin position="1"/>
        <end position="23"/>
    </location>
</feature>
<dbReference type="InterPro" id="IPR036909">
    <property type="entry name" value="Cyt_c-like_dom_sf"/>
</dbReference>
<reference evidence="3" key="1">
    <citation type="journal article" date="2020" name="Appl. Environ. Microbiol.">
        <title>Diazotrophic Anaeromyxobacter Isolates from Soils.</title>
        <authorList>
            <person name="Masuda Y."/>
            <person name="Yamanaka H."/>
            <person name="Xu Z.X."/>
            <person name="Shiratori Y."/>
            <person name="Aono T."/>
            <person name="Amachi S."/>
            <person name="Senoo K."/>
            <person name="Itoh H."/>
        </authorList>
    </citation>
    <scope>NUCLEOTIDE SEQUENCE [LARGE SCALE GENOMIC DNA]</scope>
    <source>
        <strain evidence="3">R267</strain>
    </source>
</reference>